<sequence length="171" mass="18283">MFSSSSSSVVVISPVCTSTTNPPSRRRSGVSLSWFGGFSPRTKLPPVSLFSSLLFLSLLLSSSPARPSTCMKTSPPCTTRRRKSREINQWKGSPAQSSPAQSGTGIHTIAATLPYPTCPALHATRSCPRARVRSPVGISSPRLSLLFLFWGGFFSPGGWRNGWMNGAAVVP</sequence>
<feature type="compositionally biased region" description="Polar residues" evidence="1">
    <location>
        <begin position="90"/>
        <end position="103"/>
    </location>
</feature>
<reference evidence="3" key="1">
    <citation type="submission" date="2020-01" db="EMBL/GenBank/DDBJ databases">
        <authorList>
            <consortium name="DOE Joint Genome Institute"/>
            <person name="Haridas S."/>
            <person name="Albert R."/>
            <person name="Binder M."/>
            <person name="Bloem J."/>
            <person name="Labutti K."/>
            <person name="Salamov A."/>
            <person name="Andreopoulos B."/>
            <person name="Baker S.E."/>
            <person name="Barry K."/>
            <person name="Bills G."/>
            <person name="Bluhm B.H."/>
            <person name="Cannon C."/>
            <person name="Castanera R."/>
            <person name="Culley D.E."/>
            <person name="Daum C."/>
            <person name="Ezra D."/>
            <person name="Gonzalez J.B."/>
            <person name="Henrissat B."/>
            <person name="Kuo A."/>
            <person name="Liang C."/>
            <person name="Lipzen A."/>
            <person name="Lutzoni F."/>
            <person name="Magnuson J."/>
            <person name="Mondo S."/>
            <person name="Nolan M."/>
            <person name="Ohm R."/>
            <person name="Pangilinan J."/>
            <person name="Park H.-J."/>
            <person name="Ramirez L."/>
            <person name="Alfaro M."/>
            <person name="Sun H."/>
            <person name="Tritt A."/>
            <person name="Yoshinaga Y."/>
            <person name="Zwiers L.-H."/>
            <person name="Turgeon B.G."/>
            <person name="Goodwin S.B."/>
            <person name="Spatafora J.W."/>
            <person name="Crous P.W."/>
            <person name="Grigoriev I.V."/>
        </authorList>
    </citation>
    <scope>NUCLEOTIDE SEQUENCE</scope>
    <source>
        <strain evidence="3">CBS 342.82</strain>
    </source>
</reference>
<evidence type="ECO:0000313" key="3">
    <source>
        <dbReference type="RefSeq" id="XP_033459537.1"/>
    </source>
</evidence>
<gene>
    <name evidence="3" type="ORF">K489DRAFT_245223</name>
</gene>
<feature type="region of interest" description="Disordered" evidence="1">
    <location>
        <begin position="64"/>
        <end position="103"/>
    </location>
</feature>
<evidence type="ECO:0000256" key="1">
    <source>
        <dbReference type="SAM" id="MobiDB-lite"/>
    </source>
</evidence>
<evidence type="ECO:0000313" key="2">
    <source>
        <dbReference type="Proteomes" id="UP000504637"/>
    </source>
</evidence>
<proteinExistence type="predicted"/>
<organism evidence="3">
    <name type="scientific">Dissoconium aciculare CBS 342.82</name>
    <dbReference type="NCBI Taxonomy" id="1314786"/>
    <lineage>
        <taxon>Eukaryota</taxon>
        <taxon>Fungi</taxon>
        <taxon>Dikarya</taxon>
        <taxon>Ascomycota</taxon>
        <taxon>Pezizomycotina</taxon>
        <taxon>Dothideomycetes</taxon>
        <taxon>Dothideomycetidae</taxon>
        <taxon>Mycosphaerellales</taxon>
        <taxon>Dissoconiaceae</taxon>
        <taxon>Dissoconium</taxon>
    </lineage>
</organism>
<protein>
    <submittedName>
        <fullName evidence="3">Uncharacterized protein</fullName>
    </submittedName>
</protein>
<feature type="compositionally biased region" description="Polar residues" evidence="1">
    <location>
        <begin position="64"/>
        <end position="77"/>
    </location>
</feature>
<dbReference type="GeneID" id="54357703"/>
<dbReference type="RefSeq" id="XP_033459537.1">
    <property type="nucleotide sequence ID" value="XM_033599904.1"/>
</dbReference>
<dbReference type="AlphaFoldDB" id="A0A6J3M389"/>
<dbReference type="Proteomes" id="UP000504637">
    <property type="component" value="Unplaced"/>
</dbReference>
<accession>A0A6J3M389</accession>
<reference evidence="3" key="2">
    <citation type="submission" date="2020-04" db="EMBL/GenBank/DDBJ databases">
        <authorList>
            <consortium name="NCBI Genome Project"/>
        </authorList>
    </citation>
    <scope>NUCLEOTIDE SEQUENCE</scope>
    <source>
        <strain evidence="3">CBS 342.82</strain>
    </source>
</reference>
<reference evidence="3" key="3">
    <citation type="submission" date="2025-08" db="UniProtKB">
        <authorList>
            <consortium name="RefSeq"/>
        </authorList>
    </citation>
    <scope>IDENTIFICATION</scope>
    <source>
        <strain evidence="3">CBS 342.82</strain>
    </source>
</reference>
<keyword evidence="2" id="KW-1185">Reference proteome</keyword>
<name>A0A6J3M389_9PEZI</name>